<evidence type="ECO:0000313" key="4">
    <source>
        <dbReference type="EMBL" id="GAA0466382.1"/>
    </source>
</evidence>
<dbReference type="SUPFAM" id="SSF46689">
    <property type="entry name" value="Homeodomain-like"/>
    <property type="match status" value="1"/>
</dbReference>
<keyword evidence="5" id="KW-1185">Reference proteome</keyword>
<dbReference type="InterPro" id="IPR009057">
    <property type="entry name" value="Homeodomain-like_sf"/>
</dbReference>
<keyword evidence="1 2" id="KW-0238">DNA-binding</keyword>
<dbReference type="PROSITE" id="PS50977">
    <property type="entry name" value="HTH_TETR_2"/>
    <property type="match status" value="1"/>
</dbReference>
<sequence>MEARQSRSKNTVERILASVLVIYAEKGLKAVTHRAVAEHAGVSVSSTTRFFKSKPDLISKAYQWGVEKARARYASTAEEMDFGDKAELVQYCRSVLGADLNDHAVSNLAWYHFLIESTRDPSLRPITVQSFSDMSLFWRDLARRSGIEDETSIQTLLDYLIGEYYLVFAASGSRSDEVGRAQRRVRRVAQSIQASTS</sequence>
<gene>
    <name evidence="4" type="ORF">GCM10009096_03810</name>
</gene>
<name>A0ABN1A367_9SPHN</name>
<comment type="caution">
    <text evidence="4">The sequence shown here is derived from an EMBL/GenBank/DDBJ whole genome shotgun (WGS) entry which is preliminary data.</text>
</comment>
<feature type="domain" description="HTH tetR-type" evidence="3">
    <location>
        <begin position="9"/>
        <end position="69"/>
    </location>
</feature>
<feature type="DNA-binding region" description="H-T-H motif" evidence="2">
    <location>
        <begin position="32"/>
        <end position="51"/>
    </location>
</feature>
<dbReference type="Pfam" id="PF17940">
    <property type="entry name" value="TetR_C_31"/>
    <property type="match status" value="1"/>
</dbReference>
<evidence type="ECO:0000259" key="3">
    <source>
        <dbReference type="PROSITE" id="PS50977"/>
    </source>
</evidence>
<dbReference type="InterPro" id="IPR041583">
    <property type="entry name" value="TetR_C_31"/>
</dbReference>
<protein>
    <recommendedName>
        <fullName evidence="3">HTH tetR-type domain-containing protein</fullName>
    </recommendedName>
</protein>
<dbReference type="RefSeq" id="WP_229954072.1">
    <property type="nucleotide sequence ID" value="NZ_BAAAEM010000002.1"/>
</dbReference>
<evidence type="ECO:0000256" key="1">
    <source>
        <dbReference type="ARBA" id="ARBA00023125"/>
    </source>
</evidence>
<accession>A0ABN1A367</accession>
<dbReference type="Gene3D" id="1.10.357.10">
    <property type="entry name" value="Tetracycline Repressor, domain 2"/>
    <property type="match status" value="1"/>
</dbReference>
<organism evidence="4 5">
    <name type="scientific">Parasphingorhabdus litoris</name>
    <dbReference type="NCBI Taxonomy" id="394733"/>
    <lineage>
        <taxon>Bacteria</taxon>
        <taxon>Pseudomonadati</taxon>
        <taxon>Pseudomonadota</taxon>
        <taxon>Alphaproteobacteria</taxon>
        <taxon>Sphingomonadales</taxon>
        <taxon>Sphingomonadaceae</taxon>
        <taxon>Parasphingorhabdus</taxon>
    </lineage>
</organism>
<evidence type="ECO:0000256" key="2">
    <source>
        <dbReference type="PROSITE-ProRule" id="PRU00335"/>
    </source>
</evidence>
<dbReference type="Pfam" id="PF00440">
    <property type="entry name" value="TetR_N"/>
    <property type="match status" value="1"/>
</dbReference>
<evidence type="ECO:0000313" key="5">
    <source>
        <dbReference type="Proteomes" id="UP001500713"/>
    </source>
</evidence>
<proteinExistence type="predicted"/>
<dbReference type="Proteomes" id="UP001500713">
    <property type="component" value="Unassembled WGS sequence"/>
</dbReference>
<dbReference type="InterPro" id="IPR001647">
    <property type="entry name" value="HTH_TetR"/>
</dbReference>
<dbReference type="EMBL" id="BAAAEM010000002">
    <property type="protein sequence ID" value="GAA0466382.1"/>
    <property type="molecule type" value="Genomic_DNA"/>
</dbReference>
<reference evidence="4 5" key="1">
    <citation type="journal article" date="2019" name="Int. J. Syst. Evol. Microbiol.">
        <title>The Global Catalogue of Microorganisms (GCM) 10K type strain sequencing project: providing services to taxonomists for standard genome sequencing and annotation.</title>
        <authorList>
            <consortium name="The Broad Institute Genomics Platform"/>
            <consortium name="The Broad Institute Genome Sequencing Center for Infectious Disease"/>
            <person name="Wu L."/>
            <person name="Ma J."/>
        </authorList>
    </citation>
    <scope>NUCLEOTIDE SEQUENCE [LARGE SCALE GENOMIC DNA]</scope>
    <source>
        <strain evidence="4 5">JCM 14162</strain>
    </source>
</reference>